<dbReference type="InterPro" id="IPR024077">
    <property type="entry name" value="Neurolysin/TOP_dom2"/>
</dbReference>
<dbReference type="Gene3D" id="3.40.390.10">
    <property type="entry name" value="Collagenase (Catalytic Domain)"/>
    <property type="match status" value="1"/>
</dbReference>
<dbReference type="GO" id="GO:0006508">
    <property type="term" value="P:proteolysis"/>
    <property type="evidence" value="ECO:0007669"/>
    <property type="project" value="UniProtKB-KW"/>
</dbReference>
<dbReference type="GO" id="GO:0046872">
    <property type="term" value="F:metal ion binding"/>
    <property type="evidence" value="ECO:0007669"/>
    <property type="project" value="UniProtKB-UniRule"/>
</dbReference>
<keyword evidence="4 9" id="KW-0378">Hydrolase</keyword>
<dbReference type="CDD" id="cd06456">
    <property type="entry name" value="M3A_DCP"/>
    <property type="match status" value="1"/>
</dbReference>
<evidence type="ECO:0000256" key="2">
    <source>
        <dbReference type="ARBA" id="ARBA00022670"/>
    </source>
</evidence>
<dbReference type="AlphaFoldDB" id="A0A2W5D7U1"/>
<dbReference type="Pfam" id="PF01432">
    <property type="entry name" value="Peptidase_M3"/>
    <property type="match status" value="1"/>
</dbReference>
<dbReference type="GO" id="GO:0006518">
    <property type="term" value="P:peptide metabolic process"/>
    <property type="evidence" value="ECO:0007669"/>
    <property type="project" value="TreeGrafter"/>
</dbReference>
<dbReference type="Pfam" id="PF19310">
    <property type="entry name" value="TOP_N"/>
    <property type="match status" value="1"/>
</dbReference>
<evidence type="ECO:0000256" key="5">
    <source>
        <dbReference type="ARBA" id="ARBA00022833"/>
    </source>
</evidence>
<sequence length="681" mass="75332">MTAENPLLQSFDLPPYSAIKPEHVEPAVDAILADNRAAIAALLDIQATPSWSGLVLALDELGARLGQAWSPVSHLNAVCNSAELRSAYEACLPKLSEYYTEMGQNRALFQAYEALANSPEAAGFDVAQKTILEHTLRDFRLSGIDLPPAEQKRYGEIQMKLSELTSAFSNQLLDATQAWTKQIDDEAQLAGLTDSAKAQMKQAAEAKGVEGWLISLEFPSYYAVMTYADDRALREEVYTAYSTRASDQGPNAGQNDNGPLMEQILDLRQELARLLGFGNYAELSLASKMAESTDQVLSFLRDLGVRGKPFAEQDLAELKAFAAEQGLHDLQSWDVGYYSEKLREQRYSISQEILRAYFPIDKVLSGLFVIVERLYGIQITELKGFDSWHPDVRLFEISENGEHVGRFFFDLYARANKRGGAWMDGARDKRRTAGGELISPVANLVCNFTPAVGGKPALLTHDEVTTLFHEFGHGLHHLLTRVEHAGVSGINGVAWDAVELPSQFMENWCWEPEGLALISGHYQTGEALPQSLLDKMLAAKNFQSGLMMVRQIEFSLFDFELHATHGDGRSVLDVLEGIRDEVSVLRPPAFNRFANSFAHIFAGGYAAGYYSYKWAEVLSADAFSRFEEEGVFNGETGRAFREAILARGGSQAPMVLFVDFRGREPSIDALLRHLGLSAEAA</sequence>
<dbReference type="PANTHER" id="PTHR11804">
    <property type="entry name" value="PROTEASE M3 THIMET OLIGOPEPTIDASE-RELATED"/>
    <property type="match status" value="1"/>
</dbReference>
<evidence type="ECO:0000256" key="7">
    <source>
        <dbReference type="ARBA" id="ARBA00024603"/>
    </source>
</evidence>
<comment type="similarity">
    <text evidence="1 9">Belongs to the peptidase M3 family.</text>
</comment>
<keyword evidence="6 9" id="KW-0482">Metalloprotease</keyword>
<evidence type="ECO:0000256" key="4">
    <source>
        <dbReference type="ARBA" id="ARBA00022801"/>
    </source>
</evidence>
<reference evidence="12 13" key="1">
    <citation type="submission" date="2017-08" db="EMBL/GenBank/DDBJ databases">
        <title>Infants hospitalized years apart are colonized by the same room-sourced microbial strains.</title>
        <authorList>
            <person name="Brooks B."/>
            <person name="Olm M.R."/>
            <person name="Firek B.A."/>
            <person name="Baker R."/>
            <person name="Thomas B.C."/>
            <person name="Morowitz M.J."/>
            <person name="Banfield J.F."/>
        </authorList>
    </citation>
    <scope>NUCLEOTIDE SEQUENCE [LARGE SCALE GENOMIC DNA]</scope>
    <source>
        <strain evidence="12">S2_009_000_R2_77</strain>
    </source>
</reference>
<dbReference type="Proteomes" id="UP000249198">
    <property type="component" value="Unassembled WGS sequence"/>
</dbReference>
<dbReference type="GO" id="GO:0004222">
    <property type="term" value="F:metalloendopeptidase activity"/>
    <property type="evidence" value="ECO:0007669"/>
    <property type="project" value="UniProtKB-EC"/>
</dbReference>
<dbReference type="GO" id="GO:0005829">
    <property type="term" value="C:cytosol"/>
    <property type="evidence" value="ECO:0007669"/>
    <property type="project" value="UniProtKB-ARBA"/>
</dbReference>
<dbReference type="Gene3D" id="1.10.1370.10">
    <property type="entry name" value="Neurolysin, domain 3"/>
    <property type="match status" value="1"/>
</dbReference>
<comment type="caution">
    <text evidence="12">The sequence shown here is derived from an EMBL/GenBank/DDBJ whole genome shotgun (WGS) entry which is preliminary data.</text>
</comment>
<comment type="catalytic activity">
    <reaction evidence="7">
        <text>Hydrolysis of oligopeptides, with broad specificity. Gly or Ala commonly occur as P1 or P1' residues, but more distant residues are also important, as is shown by the fact that Z-Gly-Pro-Gly-|-Gly-Pro-Ala is cleaved, but not Z-(Gly)(5).</text>
        <dbReference type="EC" id="3.4.24.70"/>
    </reaction>
</comment>
<evidence type="ECO:0000256" key="9">
    <source>
        <dbReference type="RuleBase" id="RU003435"/>
    </source>
</evidence>
<keyword evidence="3 9" id="KW-0479">Metal-binding</keyword>
<keyword evidence="2 9" id="KW-0645">Protease</keyword>
<organism evidence="12 13">
    <name type="scientific">Pseudomonas kuykendallii</name>
    <dbReference type="NCBI Taxonomy" id="1007099"/>
    <lineage>
        <taxon>Bacteria</taxon>
        <taxon>Pseudomonadati</taxon>
        <taxon>Pseudomonadota</taxon>
        <taxon>Gammaproteobacteria</taxon>
        <taxon>Pseudomonadales</taxon>
        <taxon>Pseudomonadaceae</taxon>
        <taxon>Pseudomonas</taxon>
    </lineage>
</organism>
<evidence type="ECO:0000259" key="10">
    <source>
        <dbReference type="Pfam" id="PF01432"/>
    </source>
</evidence>
<dbReference type="InterPro" id="IPR045090">
    <property type="entry name" value="Pept_M3A_M3B"/>
</dbReference>
<protein>
    <recommendedName>
        <fullName evidence="8">oligopeptidase A</fullName>
        <ecNumber evidence="8">3.4.24.70</ecNumber>
    </recommendedName>
</protein>
<proteinExistence type="inferred from homology"/>
<comment type="cofactor">
    <cofactor evidence="9">
        <name>Zn(2+)</name>
        <dbReference type="ChEBI" id="CHEBI:29105"/>
    </cofactor>
    <text evidence="9">Binds 1 zinc ion.</text>
</comment>
<evidence type="ECO:0000256" key="8">
    <source>
        <dbReference type="ARBA" id="ARBA00026100"/>
    </source>
</evidence>
<evidence type="ECO:0000313" key="13">
    <source>
        <dbReference type="Proteomes" id="UP000249198"/>
    </source>
</evidence>
<evidence type="ECO:0000256" key="6">
    <source>
        <dbReference type="ARBA" id="ARBA00023049"/>
    </source>
</evidence>
<evidence type="ECO:0000256" key="3">
    <source>
        <dbReference type="ARBA" id="ARBA00022723"/>
    </source>
</evidence>
<dbReference type="RefSeq" id="WP_273230968.1">
    <property type="nucleotide sequence ID" value="NZ_QFOH01000009.1"/>
</dbReference>
<name>A0A2W5D7U1_9PSED</name>
<dbReference type="InterPro" id="IPR045666">
    <property type="entry name" value="OpdA_N"/>
</dbReference>
<accession>A0A2W5D7U1</accession>
<dbReference type="InterPro" id="IPR001567">
    <property type="entry name" value="Pept_M3A_M3B_dom"/>
</dbReference>
<dbReference type="InterPro" id="IPR024079">
    <property type="entry name" value="MetalloPept_cat_dom_sf"/>
</dbReference>
<feature type="domain" description="Oligopeptidase A N-terminal" evidence="11">
    <location>
        <begin position="32"/>
        <end position="147"/>
    </location>
</feature>
<keyword evidence="5 9" id="KW-0862">Zinc</keyword>
<dbReference type="EC" id="3.4.24.70" evidence="8"/>
<dbReference type="EMBL" id="QFOH01000009">
    <property type="protein sequence ID" value="PZP24550.1"/>
    <property type="molecule type" value="Genomic_DNA"/>
</dbReference>
<dbReference type="InterPro" id="IPR034005">
    <property type="entry name" value="M3A_DCP"/>
</dbReference>
<evidence type="ECO:0000313" key="12">
    <source>
        <dbReference type="EMBL" id="PZP24550.1"/>
    </source>
</evidence>
<dbReference type="FunFam" id="3.40.390.10:FF:000009">
    <property type="entry name" value="Oligopeptidase A"/>
    <property type="match status" value="1"/>
</dbReference>
<feature type="domain" description="Peptidase M3A/M3B catalytic" evidence="10">
    <location>
        <begin position="224"/>
        <end position="676"/>
    </location>
</feature>
<dbReference type="SUPFAM" id="SSF55486">
    <property type="entry name" value="Metalloproteases ('zincins'), catalytic domain"/>
    <property type="match status" value="1"/>
</dbReference>
<evidence type="ECO:0000259" key="11">
    <source>
        <dbReference type="Pfam" id="PF19310"/>
    </source>
</evidence>
<evidence type="ECO:0000256" key="1">
    <source>
        <dbReference type="ARBA" id="ARBA00006040"/>
    </source>
</evidence>
<dbReference type="NCBIfam" id="NF008159">
    <property type="entry name" value="PRK10911.1"/>
    <property type="match status" value="1"/>
</dbReference>
<dbReference type="PANTHER" id="PTHR11804:SF84">
    <property type="entry name" value="SACCHAROLYSIN"/>
    <property type="match status" value="1"/>
</dbReference>
<gene>
    <name evidence="12" type="ORF">DI599_08505</name>
</gene>